<proteinExistence type="predicted"/>
<accession>A0AAI8VI53</accession>
<dbReference type="AlphaFoldDB" id="A0AAI8VI53"/>
<protein>
    <submittedName>
        <fullName evidence="4">Uu.00g122340.m01.CDS01</fullName>
    </submittedName>
</protein>
<feature type="chain" id="PRO_5042617079" evidence="3">
    <location>
        <begin position="19"/>
        <end position="315"/>
    </location>
</feature>
<dbReference type="PANTHER" id="PTHR35897:SF1">
    <property type="entry name" value="METHYLTRANSFERASE AUSD"/>
    <property type="match status" value="1"/>
</dbReference>
<name>A0AAI8VI53_9PEZI</name>
<evidence type="ECO:0000256" key="1">
    <source>
        <dbReference type="ARBA" id="ARBA00022679"/>
    </source>
</evidence>
<comment type="caution">
    <text evidence="4">The sequence shown here is derived from an EMBL/GenBank/DDBJ whole genome shotgun (WGS) entry which is preliminary data.</text>
</comment>
<evidence type="ECO:0000256" key="3">
    <source>
        <dbReference type="SAM" id="SignalP"/>
    </source>
</evidence>
<evidence type="ECO:0000313" key="5">
    <source>
        <dbReference type="Proteomes" id="UP001295740"/>
    </source>
</evidence>
<organism evidence="4 5">
    <name type="scientific">Anthostomella pinea</name>
    <dbReference type="NCBI Taxonomy" id="933095"/>
    <lineage>
        <taxon>Eukaryota</taxon>
        <taxon>Fungi</taxon>
        <taxon>Dikarya</taxon>
        <taxon>Ascomycota</taxon>
        <taxon>Pezizomycotina</taxon>
        <taxon>Sordariomycetes</taxon>
        <taxon>Xylariomycetidae</taxon>
        <taxon>Xylariales</taxon>
        <taxon>Xylariaceae</taxon>
        <taxon>Anthostomella</taxon>
    </lineage>
</organism>
<gene>
    <name evidence="4" type="ORF">KHLLAP_LOCUS5308</name>
</gene>
<dbReference type="EMBL" id="CAUWAG010000007">
    <property type="protein sequence ID" value="CAJ2504840.1"/>
    <property type="molecule type" value="Genomic_DNA"/>
</dbReference>
<dbReference type="GO" id="GO:0016740">
    <property type="term" value="F:transferase activity"/>
    <property type="evidence" value="ECO:0007669"/>
    <property type="project" value="UniProtKB-KW"/>
</dbReference>
<dbReference type="PANTHER" id="PTHR35897">
    <property type="entry name" value="METHYLTRANSFERASE AUSD"/>
    <property type="match status" value="1"/>
</dbReference>
<keyword evidence="3" id="KW-0732">Signal</keyword>
<feature type="signal peptide" evidence="3">
    <location>
        <begin position="1"/>
        <end position="18"/>
    </location>
</feature>
<sequence>MLKFSFAILAGLLAYASAIPLTNNDSVAITPLGGGPGGVTKRAPEWAINKDLRELLADRAGLKDVKKQRGRLEKAVKEASTWSDNPGLQKYVEQSYVAFEPRIQGHPAYEKDILQRVEEAGYILDFGTGFTQDMQQLVKDGASQSYIFGFDLDPRPISVGLELFGDNSGSSNNNNLLEGNFHGGVNILHPEEWDDDVNDLLGQFVVVHASKLFHLFSKDDQKKIALNLIHFLVKDNDSGNPLIAGVNVFQESAKDPRYHNKATWKTLWEEVKDSFNKDSENDQIKNIDTNTHMVPKASPDEKQMTWFEVYVEWKG</sequence>
<keyword evidence="1" id="KW-0808">Transferase</keyword>
<dbReference type="Proteomes" id="UP001295740">
    <property type="component" value="Unassembled WGS sequence"/>
</dbReference>
<evidence type="ECO:0000313" key="4">
    <source>
        <dbReference type="EMBL" id="CAJ2504840.1"/>
    </source>
</evidence>
<keyword evidence="5" id="KW-1185">Reference proteome</keyword>
<dbReference type="InterPro" id="IPR051654">
    <property type="entry name" value="Meroterpenoid_MTases"/>
</dbReference>
<evidence type="ECO:0000256" key="2">
    <source>
        <dbReference type="ARBA" id="ARBA00022691"/>
    </source>
</evidence>
<keyword evidence="2" id="KW-0949">S-adenosyl-L-methionine</keyword>
<reference evidence="4" key="1">
    <citation type="submission" date="2023-10" db="EMBL/GenBank/DDBJ databases">
        <authorList>
            <person name="Hackl T."/>
        </authorList>
    </citation>
    <scope>NUCLEOTIDE SEQUENCE</scope>
</reference>